<dbReference type="PANTHER" id="PTHR40400:SF1">
    <property type="entry name" value="SLR1512 PROTEIN"/>
    <property type="match status" value="1"/>
</dbReference>
<gene>
    <name evidence="2" type="ORF">C8N29_10923</name>
</gene>
<feature type="transmembrane region" description="Helical" evidence="1">
    <location>
        <begin position="60"/>
        <end position="78"/>
    </location>
</feature>
<comment type="caution">
    <text evidence="2">The sequence shown here is derived from an EMBL/GenBank/DDBJ whole genome shotgun (WGS) entry which is preliminary data.</text>
</comment>
<accession>A0A2T5IYM1</accession>
<feature type="transmembrane region" description="Helical" evidence="1">
    <location>
        <begin position="223"/>
        <end position="243"/>
    </location>
</feature>
<feature type="transmembrane region" description="Helical" evidence="1">
    <location>
        <begin position="281"/>
        <end position="306"/>
    </location>
</feature>
<dbReference type="Pfam" id="PF05982">
    <property type="entry name" value="Sbt_1"/>
    <property type="match status" value="1"/>
</dbReference>
<organism evidence="2 3">
    <name type="scientific">Agitococcus lubricus</name>
    <dbReference type="NCBI Taxonomy" id="1077255"/>
    <lineage>
        <taxon>Bacteria</taxon>
        <taxon>Pseudomonadati</taxon>
        <taxon>Pseudomonadota</taxon>
        <taxon>Gammaproteobacteria</taxon>
        <taxon>Moraxellales</taxon>
        <taxon>Moraxellaceae</taxon>
        <taxon>Agitococcus</taxon>
    </lineage>
</organism>
<dbReference type="PANTHER" id="PTHR40400">
    <property type="entry name" value="SLR1512 PROTEIN"/>
    <property type="match status" value="1"/>
</dbReference>
<dbReference type="OrthoDB" id="345121at2"/>
<dbReference type="InterPro" id="IPR010293">
    <property type="entry name" value="Sbt_1"/>
</dbReference>
<reference evidence="2 3" key="1">
    <citation type="submission" date="2018-04" db="EMBL/GenBank/DDBJ databases">
        <title>Genomic Encyclopedia of Archaeal and Bacterial Type Strains, Phase II (KMG-II): from individual species to whole genera.</title>
        <authorList>
            <person name="Goeker M."/>
        </authorList>
    </citation>
    <scope>NUCLEOTIDE SEQUENCE [LARGE SCALE GENOMIC DNA]</scope>
    <source>
        <strain evidence="2 3">DSM 5822</strain>
    </source>
</reference>
<feature type="transmembrane region" description="Helical" evidence="1">
    <location>
        <begin position="90"/>
        <end position="111"/>
    </location>
</feature>
<evidence type="ECO:0008006" key="4">
    <source>
        <dbReference type="Google" id="ProtNLM"/>
    </source>
</evidence>
<dbReference type="RefSeq" id="WP_107865919.1">
    <property type="nucleotide sequence ID" value="NZ_QAON01000009.1"/>
</dbReference>
<name>A0A2T5IYM1_9GAMM</name>
<feature type="transmembrane region" description="Helical" evidence="1">
    <location>
        <begin position="192"/>
        <end position="211"/>
    </location>
</feature>
<evidence type="ECO:0000313" key="2">
    <source>
        <dbReference type="EMBL" id="PTQ89002.1"/>
    </source>
</evidence>
<feature type="transmembrane region" description="Helical" evidence="1">
    <location>
        <begin position="123"/>
        <end position="140"/>
    </location>
</feature>
<feature type="transmembrane region" description="Helical" evidence="1">
    <location>
        <begin position="161"/>
        <end position="180"/>
    </location>
</feature>
<keyword evidence="3" id="KW-1185">Reference proteome</keyword>
<dbReference type="AlphaFoldDB" id="A0A2T5IYM1"/>
<keyword evidence="1" id="KW-0472">Membrane</keyword>
<keyword evidence="1" id="KW-0812">Transmembrane</keyword>
<proteinExistence type="predicted"/>
<dbReference type="Proteomes" id="UP000244223">
    <property type="component" value="Unassembled WGS sequence"/>
</dbReference>
<evidence type="ECO:0000313" key="3">
    <source>
        <dbReference type="Proteomes" id="UP000244223"/>
    </source>
</evidence>
<evidence type="ECO:0000256" key="1">
    <source>
        <dbReference type="SAM" id="Phobius"/>
    </source>
</evidence>
<dbReference type="EMBL" id="QAON01000009">
    <property type="protein sequence ID" value="PTQ89002.1"/>
    <property type="molecule type" value="Genomic_DNA"/>
</dbReference>
<protein>
    <recommendedName>
        <fullName evidence="4">Sodium-dependent bicarbonate transport family permease</fullName>
    </recommendedName>
</protein>
<feature type="transmembrane region" description="Helical" evidence="1">
    <location>
        <begin position="249"/>
        <end position="269"/>
    </location>
</feature>
<sequence length="314" mass="33211">MFDVVILFFLLGVFARLVKSDLKLPDQLYETISIYLLLAIGLKGGLELSKQPLLTLLPEVILLMALGFAIPFLLYPFFRVLKLSAVDSSALGAHYGSVSVVTFAIVMAQLAAQEIAVEAHAPLWVAVMEAPGLVAGVLLAKMMSRQTNNQQVSWGVLAHDVLFGKSVLLLVGGLLIGAMAGEKGIAPIKMVFIDPFKGLLAFFLMELGLIVGSRLKESTVLSWRVLVIGLCVPPVLAVLGALVGMTLGLSVGGVAVIATLAASASYIAAPTAMRIAVPEANPALSITIALAITFPFNIVIGIPLYIQLAKYLSM</sequence>
<keyword evidence="1" id="KW-1133">Transmembrane helix</keyword>